<proteinExistence type="predicted"/>
<organism evidence="2 3">
    <name type="scientific">Brumicola blandensis</name>
    <dbReference type="NCBI Taxonomy" id="3075611"/>
    <lineage>
        <taxon>Bacteria</taxon>
        <taxon>Pseudomonadati</taxon>
        <taxon>Pseudomonadota</taxon>
        <taxon>Gammaproteobacteria</taxon>
        <taxon>Alteromonadales</taxon>
        <taxon>Alteromonadaceae</taxon>
        <taxon>Brumicola</taxon>
    </lineage>
</organism>
<dbReference type="AlphaFoldDB" id="A0AAW8R5S3"/>
<keyword evidence="1" id="KW-0732">Signal</keyword>
<evidence type="ECO:0000313" key="2">
    <source>
        <dbReference type="EMBL" id="MDT0582538.1"/>
    </source>
</evidence>
<evidence type="ECO:0000313" key="3">
    <source>
        <dbReference type="Proteomes" id="UP001249020"/>
    </source>
</evidence>
<reference evidence="2 3" key="1">
    <citation type="submission" date="2023-09" db="EMBL/GenBank/DDBJ databases">
        <authorList>
            <person name="Rey-Velasco X."/>
        </authorList>
    </citation>
    <scope>NUCLEOTIDE SEQUENCE [LARGE SCALE GENOMIC DNA]</scope>
    <source>
        <strain evidence="2 3">W409</strain>
    </source>
</reference>
<keyword evidence="3" id="KW-1185">Reference proteome</keyword>
<dbReference type="PANTHER" id="PTHR36302">
    <property type="entry name" value="BLR7088 PROTEIN"/>
    <property type="match status" value="1"/>
</dbReference>
<dbReference type="RefSeq" id="WP_311361295.1">
    <property type="nucleotide sequence ID" value="NZ_JAVRIE010000002.1"/>
</dbReference>
<dbReference type="InterPro" id="IPR036182">
    <property type="entry name" value="PCuAC_sf"/>
</dbReference>
<dbReference type="Proteomes" id="UP001249020">
    <property type="component" value="Unassembled WGS sequence"/>
</dbReference>
<sequence length="156" mass="17466">MRISQKLFFITLIFSLFAVPQFANAHEHKKAKGKVSIENVWARATFALAKTGAVYLRIDNASQSDITLLSVRVDSSVAAEAQLHETVMEDEMMQMRELESGIKIPAGTNLEFQPGGKHIMLMGLKEPLRASDTFVLTLVFENNKIMRVSVEIKDAR</sequence>
<dbReference type="SUPFAM" id="SSF110087">
    <property type="entry name" value="DR1885-like metal-binding protein"/>
    <property type="match status" value="1"/>
</dbReference>
<name>A0AAW8R5S3_9ALTE</name>
<dbReference type="EMBL" id="JAVRIE010000002">
    <property type="protein sequence ID" value="MDT0582538.1"/>
    <property type="molecule type" value="Genomic_DNA"/>
</dbReference>
<feature type="signal peptide" evidence="1">
    <location>
        <begin position="1"/>
        <end position="25"/>
    </location>
</feature>
<evidence type="ECO:0000256" key="1">
    <source>
        <dbReference type="SAM" id="SignalP"/>
    </source>
</evidence>
<dbReference type="Pfam" id="PF04314">
    <property type="entry name" value="PCuAC"/>
    <property type="match status" value="1"/>
</dbReference>
<dbReference type="Gene3D" id="2.60.40.1890">
    <property type="entry name" value="PCu(A)C copper chaperone"/>
    <property type="match status" value="1"/>
</dbReference>
<dbReference type="InterPro" id="IPR058248">
    <property type="entry name" value="Lxx211020-like"/>
</dbReference>
<accession>A0AAW8R5S3</accession>
<dbReference type="PANTHER" id="PTHR36302:SF1">
    <property type="entry name" value="COPPER CHAPERONE PCU(A)C"/>
    <property type="match status" value="1"/>
</dbReference>
<protein>
    <submittedName>
        <fullName evidence="2">Copper chaperone PCu(A)C</fullName>
    </submittedName>
</protein>
<gene>
    <name evidence="2" type="ORF">RM544_08300</name>
</gene>
<comment type="caution">
    <text evidence="2">The sequence shown here is derived from an EMBL/GenBank/DDBJ whole genome shotgun (WGS) entry which is preliminary data.</text>
</comment>
<feature type="chain" id="PRO_5043555455" evidence="1">
    <location>
        <begin position="26"/>
        <end position="156"/>
    </location>
</feature>
<dbReference type="InterPro" id="IPR007410">
    <property type="entry name" value="LpqE-like"/>
</dbReference>